<feature type="region of interest" description="Disordered" evidence="1">
    <location>
        <begin position="1"/>
        <end position="28"/>
    </location>
</feature>
<reference evidence="2" key="1">
    <citation type="submission" date="2022-10" db="EMBL/GenBank/DDBJ databases">
        <title>The WGS of Solirubrobacter phytolaccae KCTC 29190.</title>
        <authorList>
            <person name="Jiang Z."/>
        </authorList>
    </citation>
    <scope>NUCLEOTIDE SEQUENCE</scope>
    <source>
        <strain evidence="2">KCTC 29190</strain>
    </source>
</reference>
<evidence type="ECO:0000313" key="3">
    <source>
        <dbReference type="Proteomes" id="UP001147653"/>
    </source>
</evidence>
<keyword evidence="3" id="KW-1185">Reference proteome</keyword>
<evidence type="ECO:0000256" key="1">
    <source>
        <dbReference type="SAM" id="MobiDB-lite"/>
    </source>
</evidence>
<dbReference type="Proteomes" id="UP001147653">
    <property type="component" value="Unassembled WGS sequence"/>
</dbReference>
<feature type="compositionally biased region" description="Basic and acidic residues" evidence="1">
    <location>
        <begin position="1"/>
        <end position="14"/>
    </location>
</feature>
<name>A0A9X3N449_9ACTN</name>
<proteinExistence type="predicted"/>
<dbReference type="AlphaFoldDB" id="A0A9X3N449"/>
<dbReference type="EMBL" id="JAPDDP010000004">
    <property type="protein sequence ID" value="MDA0179279.1"/>
    <property type="molecule type" value="Genomic_DNA"/>
</dbReference>
<accession>A0A9X3N449</accession>
<gene>
    <name evidence="2" type="ORF">OJ997_03135</name>
</gene>
<dbReference type="RefSeq" id="WP_270023547.1">
    <property type="nucleotide sequence ID" value="NZ_JAPDDP010000004.1"/>
</dbReference>
<organism evidence="2 3">
    <name type="scientific">Solirubrobacter phytolaccae</name>
    <dbReference type="NCBI Taxonomy" id="1404360"/>
    <lineage>
        <taxon>Bacteria</taxon>
        <taxon>Bacillati</taxon>
        <taxon>Actinomycetota</taxon>
        <taxon>Thermoleophilia</taxon>
        <taxon>Solirubrobacterales</taxon>
        <taxon>Solirubrobacteraceae</taxon>
        <taxon>Solirubrobacter</taxon>
    </lineage>
</organism>
<protein>
    <submittedName>
        <fullName evidence="2">Uncharacterized protein</fullName>
    </submittedName>
</protein>
<sequence length="83" mass="9052">MAERMTMRRVREGEVPPDGATALQDDPARPVFRANGPYDYVCVECGNVLAAAMGMEQMTKRVRIKCGACKTVNVAVFDAKGET</sequence>
<comment type="caution">
    <text evidence="2">The sequence shown here is derived from an EMBL/GenBank/DDBJ whole genome shotgun (WGS) entry which is preliminary data.</text>
</comment>
<evidence type="ECO:0000313" key="2">
    <source>
        <dbReference type="EMBL" id="MDA0179279.1"/>
    </source>
</evidence>